<dbReference type="SUPFAM" id="SSF48452">
    <property type="entry name" value="TPR-like"/>
    <property type="match status" value="1"/>
</dbReference>
<proteinExistence type="inferred from homology"/>
<dbReference type="InterPro" id="IPR011990">
    <property type="entry name" value="TPR-like_helical_dom_sf"/>
</dbReference>
<dbReference type="GO" id="GO:0034080">
    <property type="term" value="P:CENP-A containing chromatin assembly"/>
    <property type="evidence" value="ECO:0007669"/>
    <property type="project" value="TreeGrafter"/>
</dbReference>
<dbReference type="InterPro" id="IPR019544">
    <property type="entry name" value="Tetratricopeptide_SHNi-TPR_dom"/>
</dbReference>
<comment type="caution">
    <text evidence="9">The sequence shown here is derived from an EMBL/GenBank/DDBJ whole genome shotgun (WGS) entry which is preliminary data.</text>
</comment>
<sequence length="385" mass="43855">MSNATHKDITTQEVQTLLIEGAKYSASDDAEKAAKCYARILDLESQNAEIYLLLARCLYRLGLKRNDVFGGADDGEDSENDEDEDESDADDEDGEENGDDGEKKQKLNSKLYQFDHEEEDIDESTLQNFEDATNASAYVDARGESILQGGNGQDESKQQDEDEEEEQEADMSIGDTFEDFLQGNLFENGLELLYRARIMYMEPHGEDKEDSEALSKDTQLKLAQLYDLLGDIDQELEDFTQAVRDYEGSLKFYDKSLAPEEREILVDVYLKLTDALRWSDFDDKDSLNKEQRQRHLQELEKLIRSRIDENRSKDVEADQSHLERLKEDQESLKLDKPKAGKSLVPELMAQAILRQALGGSQGKVNDLSKMVKKKKTKSSKGSRRK</sequence>
<organism evidence="9 10">
    <name type="scientific">Zygosaccharomyces rouxii</name>
    <dbReference type="NCBI Taxonomy" id="4956"/>
    <lineage>
        <taxon>Eukaryota</taxon>
        <taxon>Fungi</taxon>
        <taxon>Dikarya</taxon>
        <taxon>Ascomycota</taxon>
        <taxon>Saccharomycotina</taxon>
        <taxon>Saccharomycetes</taxon>
        <taxon>Saccharomycetales</taxon>
        <taxon>Saccharomycetaceae</taxon>
        <taxon>Zygosaccharomyces</taxon>
    </lineage>
</organism>
<evidence type="ECO:0000313" key="9">
    <source>
        <dbReference type="EMBL" id="GAV47023.1"/>
    </source>
</evidence>
<dbReference type="PANTHER" id="PTHR15081">
    <property type="entry name" value="NUCLEAR AUTOANTIGENIC SPERM PROTEIN NASP -RELATED"/>
    <property type="match status" value="1"/>
</dbReference>
<comment type="similarity">
    <text evidence="2">Belongs to the NASP family.</text>
</comment>
<evidence type="ECO:0000256" key="5">
    <source>
        <dbReference type="ARBA" id="ARBA00023242"/>
    </source>
</evidence>
<dbReference type="AlphaFoldDB" id="A0A1Q2ZUP9"/>
<dbReference type="Proteomes" id="UP000187013">
    <property type="component" value="Unassembled WGS sequence"/>
</dbReference>
<feature type="region of interest" description="Disordered" evidence="7">
    <location>
        <begin position="146"/>
        <end position="170"/>
    </location>
</feature>
<accession>A0A1Q2ZUP9</accession>
<comment type="subcellular location">
    <subcellularLocation>
        <location evidence="1">Nucleus</location>
    </subcellularLocation>
</comment>
<evidence type="ECO:0000313" key="10">
    <source>
        <dbReference type="Proteomes" id="UP000187013"/>
    </source>
</evidence>
<evidence type="ECO:0000256" key="2">
    <source>
        <dbReference type="ARBA" id="ARBA00008402"/>
    </source>
</evidence>
<feature type="region of interest" description="Disordered" evidence="7">
    <location>
        <begin position="358"/>
        <end position="385"/>
    </location>
</feature>
<dbReference type="InterPro" id="IPR019734">
    <property type="entry name" value="TPR_rpt"/>
</dbReference>
<reference evidence="9 10" key="1">
    <citation type="submission" date="2016-08" db="EMBL/GenBank/DDBJ databases">
        <title>Draft genome sequence of allopolyploid Zygosaccharomyces rouxii.</title>
        <authorList>
            <person name="Watanabe J."/>
            <person name="Uehara K."/>
            <person name="Mogi Y."/>
            <person name="Tsukioka Y."/>
        </authorList>
    </citation>
    <scope>NUCLEOTIDE SEQUENCE [LARGE SCALE GENOMIC DNA]</scope>
    <source>
        <strain evidence="9 10">NBRC 110957</strain>
    </source>
</reference>
<dbReference type="GO" id="GO:0005654">
    <property type="term" value="C:nucleoplasm"/>
    <property type="evidence" value="ECO:0007669"/>
    <property type="project" value="TreeGrafter"/>
</dbReference>
<feature type="region of interest" description="Disordered" evidence="7">
    <location>
        <begin position="313"/>
        <end position="338"/>
    </location>
</feature>
<dbReference type="Pfam" id="PF10516">
    <property type="entry name" value="SHNi-TPR"/>
    <property type="match status" value="1"/>
</dbReference>
<feature type="compositionally biased region" description="Acidic residues" evidence="7">
    <location>
        <begin position="160"/>
        <end position="169"/>
    </location>
</feature>
<evidence type="ECO:0000256" key="1">
    <source>
        <dbReference type="ARBA" id="ARBA00004123"/>
    </source>
</evidence>
<dbReference type="PANTHER" id="PTHR15081:SF1">
    <property type="entry name" value="NUCLEAR AUTOANTIGENIC SPERM PROTEIN"/>
    <property type="match status" value="1"/>
</dbReference>
<dbReference type="OMA" id="VAWEILD"/>
<dbReference type="OrthoDB" id="5587616at2759"/>
<evidence type="ECO:0000256" key="4">
    <source>
        <dbReference type="ARBA" id="ARBA00022803"/>
    </source>
</evidence>
<dbReference type="GO" id="GO:0042393">
    <property type="term" value="F:histone binding"/>
    <property type="evidence" value="ECO:0007669"/>
    <property type="project" value="TreeGrafter"/>
</dbReference>
<feature type="compositionally biased region" description="Basic residues" evidence="7">
    <location>
        <begin position="370"/>
        <end position="385"/>
    </location>
</feature>
<name>A0A1Q2ZUP9_ZYGRO</name>
<gene>
    <name evidence="9" type="ORF">ZYGR_0E00320</name>
</gene>
<dbReference type="eggNOG" id="KOG4563">
    <property type="taxonomic scope" value="Eukaryota"/>
</dbReference>
<evidence type="ECO:0000256" key="6">
    <source>
        <dbReference type="PROSITE-ProRule" id="PRU00339"/>
    </source>
</evidence>
<feature type="repeat" description="TPR" evidence="6">
    <location>
        <begin position="14"/>
        <end position="47"/>
    </location>
</feature>
<keyword evidence="4 6" id="KW-0802">TPR repeat</keyword>
<keyword evidence="3" id="KW-0677">Repeat</keyword>
<dbReference type="InterPro" id="IPR051730">
    <property type="entry name" value="NASP-like"/>
</dbReference>
<feature type="domain" description="Tetratricopeptide SHNi-TPR" evidence="8">
    <location>
        <begin position="226"/>
        <end position="260"/>
    </location>
</feature>
<evidence type="ECO:0000256" key="3">
    <source>
        <dbReference type="ARBA" id="ARBA00022737"/>
    </source>
</evidence>
<feature type="region of interest" description="Disordered" evidence="7">
    <location>
        <begin position="69"/>
        <end position="106"/>
    </location>
</feature>
<dbReference type="PROSITE" id="PS50005">
    <property type="entry name" value="TPR"/>
    <property type="match status" value="1"/>
</dbReference>
<feature type="compositionally biased region" description="Acidic residues" evidence="7">
    <location>
        <begin position="73"/>
        <end position="99"/>
    </location>
</feature>
<dbReference type="EMBL" id="BDGX01000005">
    <property type="protein sequence ID" value="GAV47023.1"/>
    <property type="molecule type" value="Genomic_DNA"/>
</dbReference>
<dbReference type="Gene3D" id="1.25.40.10">
    <property type="entry name" value="Tetratricopeptide repeat domain"/>
    <property type="match status" value="1"/>
</dbReference>
<protein>
    <recommendedName>
        <fullName evidence="8">Tetratricopeptide SHNi-TPR domain-containing protein</fullName>
    </recommendedName>
</protein>
<keyword evidence="5" id="KW-0539">Nucleus</keyword>
<evidence type="ECO:0000256" key="7">
    <source>
        <dbReference type="SAM" id="MobiDB-lite"/>
    </source>
</evidence>
<dbReference type="GO" id="GO:0006335">
    <property type="term" value="P:DNA replication-dependent chromatin assembly"/>
    <property type="evidence" value="ECO:0007669"/>
    <property type="project" value="TreeGrafter"/>
</dbReference>
<evidence type="ECO:0000259" key="8">
    <source>
        <dbReference type="Pfam" id="PF10516"/>
    </source>
</evidence>